<keyword evidence="2" id="KW-0732">Signal</keyword>
<proteinExistence type="predicted"/>
<dbReference type="PANTHER" id="PTHR11161:SF0">
    <property type="entry name" value="O-ACYLTRANSFERASE LIKE PROTEIN"/>
    <property type="match status" value="1"/>
</dbReference>
<dbReference type="PANTHER" id="PTHR11161">
    <property type="entry name" value="O-ACYLTRANSFERASE"/>
    <property type="match status" value="1"/>
</dbReference>
<dbReference type="Pfam" id="PF01757">
    <property type="entry name" value="Acyl_transf_3"/>
    <property type="match status" value="1"/>
</dbReference>
<evidence type="ECO:0000259" key="3">
    <source>
        <dbReference type="SMART" id="SM00703"/>
    </source>
</evidence>
<dbReference type="InterPro" id="IPR052728">
    <property type="entry name" value="O2_lipid_transport_reg"/>
</dbReference>
<dbReference type="GO" id="GO:0016747">
    <property type="term" value="F:acyltransferase activity, transferring groups other than amino-acyl groups"/>
    <property type="evidence" value="ECO:0007669"/>
    <property type="project" value="InterPro"/>
</dbReference>
<gene>
    <name evidence="4" type="primary">nrf-6</name>
    <name evidence="4" type="ORF">TNCT_458881</name>
</gene>
<dbReference type="InterPro" id="IPR006621">
    <property type="entry name" value="Nose-resist-to-fluoxetine_N"/>
</dbReference>
<accession>A0A8X6IXU3</accession>
<dbReference type="OrthoDB" id="118951at2759"/>
<feature type="chain" id="PRO_5036505856" evidence="2">
    <location>
        <begin position="25"/>
        <end position="741"/>
    </location>
</feature>
<feature type="transmembrane region" description="Helical" evidence="1">
    <location>
        <begin position="563"/>
        <end position="580"/>
    </location>
</feature>
<feature type="transmembrane region" description="Helical" evidence="1">
    <location>
        <begin position="232"/>
        <end position="256"/>
    </location>
</feature>
<dbReference type="SMART" id="SM00703">
    <property type="entry name" value="NRF"/>
    <property type="match status" value="1"/>
</dbReference>
<keyword evidence="1" id="KW-0472">Membrane</keyword>
<dbReference type="Proteomes" id="UP000887116">
    <property type="component" value="Unassembled WGS sequence"/>
</dbReference>
<feature type="transmembrane region" description="Helical" evidence="1">
    <location>
        <begin position="592"/>
        <end position="614"/>
    </location>
</feature>
<feature type="transmembrane region" description="Helical" evidence="1">
    <location>
        <begin position="665"/>
        <end position="687"/>
    </location>
</feature>
<feature type="domain" description="Nose resistant-to-fluoxetine protein N-terminal" evidence="3">
    <location>
        <begin position="90"/>
        <end position="223"/>
    </location>
</feature>
<organism evidence="4 5">
    <name type="scientific">Trichonephila clavata</name>
    <name type="common">Joro spider</name>
    <name type="synonym">Nephila clavata</name>
    <dbReference type="NCBI Taxonomy" id="2740835"/>
    <lineage>
        <taxon>Eukaryota</taxon>
        <taxon>Metazoa</taxon>
        <taxon>Ecdysozoa</taxon>
        <taxon>Arthropoda</taxon>
        <taxon>Chelicerata</taxon>
        <taxon>Arachnida</taxon>
        <taxon>Araneae</taxon>
        <taxon>Araneomorphae</taxon>
        <taxon>Entelegynae</taxon>
        <taxon>Araneoidea</taxon>
        <taxon>Nephilidae</taxon>
        <taxon>Trichonephila</taxon>
    </lineage>
</organism>
<protein>
    <submittedName>
        <fullName evidence="4">Nose resistant to fluoxetine protein 6</fullName>
    </submittedName>
</protein>
<dbReference type="InterPro" id="IPR002656">
    <property type="entry name" value="Acyl_transf_3_dom"/>
</dbReference>
<evidence type="ECO:0000313" key="4">
    <source>
        <dbReference type="EMBL" id="GFR30454.1"/>
    </source>
</evidence>
<feature type="transmembrane region" description="Helical" evidence="1">
    <location>
        <begin position="505"/>
        <end position="524"/>
    </location>
</feature>
<comment type="caution">
    <text evidence="4">The sequence shown here is derived from an EMBL/GenBank/DDBJ whole genome shotgun (WGS) entry which is preliminary data.</text>
</comment>
<feature type="transmembrane region" description="Helical" evidence="1">
    <location>
        <begin position="416"/>
        <end position="433"/>
    </location>
</feature>
<feature type="signal peptide" evidence="2">
    <location>
        <begin position="1"/>
        <end position="24"/>
    </location>
</feature>
<dbReference type="EMBL" id="BMAO01029242">
    <property type="protein sequence ID" value="GFR30454.1"/>
    <property type="molecule type" value="Genomic_DNA"/>
</dbReference>
<name>A0A8X6IXU3_TRICU</name>
<keyword evidence="1" id="KW-1133">Transmembrane helix</keyword>
<evidence type="ECO:0000256" key="2">
    <source>
        <dbReference type="SAM" id="SignalP"/>
    </source>
</evidence>
<feature type="transmembrane region" description="Helical" evidence="1">
    <location>
        <begin position="336"/>
        <end position="356"/>
    </location>
</feature>
<feature type="transmembrane region" description="Helical" evidence="1">
    <location>
        <begin position="376"/>
        <end position="396"/>
    </location>
</feature>
<keyword evidence="5" id="KW-1185">Reference proteome</keyword>
<feature type="transmembrane region" description="Helical" evidence="1">
    <location>
        <begin position="476"/>
        <end position="498"/>
    </location>
</feature>
<evidence type="ECO:0000256" key="1">
    <source>
        <dbReference type="SAM" id="Phobius"/>
    </source>
</evidence>
<feature type="transmembrane region" description="Helical" evidence="1">
    <location>
        <begin position="634"/>
        <end position="653"/>
    </location>
</feature>
<evidence type="ECO:0000313" key="5">
    <source>
        <dbReference type="Proteomes" id="UP000887116"/>
    </source>
</evidence>
<dbReference type="AlphaFoldDB" id="A0A8X6IXU3"/>
<dbReference type="Pfam" id="PF20146">
    <property type="entry name" value="NRF"/>
    <property type="match status" value="1"/>
</dbReference>
<feature type="transmembrane region" description="Helical" evidence="1">
    <location>
        <begin position="699"/>
        <end position="720"/>
    </location>
</feature>
<keyword evidence="1" id="KW-0812">Transmembrane</keyword>
<reference evidence="4" key="1">
    <citation type="submission" date="2020-07" db="EMBL/GenBank/DDBJ databases">
        <title>Multicomponent nature underlies the extraordinary mechanical properties of spider dragline silk.</title>
        <authorList>
            <person name="Kono N."/>
            <person name="Nakamura H."/>
            <person name="Mori M."/>
            <person name="Yoshida Y."/>
            <person name="Ohtoshi R."/>
            <person name="Malay A.D."/>
            <person name="Moran D.A.P."/>
            <person name="Tomita M."/>
            <person name="Numata K."/>
            <person name="Arakawa K."/>
        </authorList>
    </citation>
    <scope>NUCLEOTIDE SEQUENCE</scope>
</reference>
<sequence length="741" mass="84185">MFLRNSKLIILLLISVFCAGGVFSQIIGNTNAHQSYDFVKLVQNSVQHLGVSKDLKSFSEYDRTSLKEITNFLRNSVNVILSDILSQTDSSKCVRDFEYVFENLQSGMWAIKMFDSYGKPESGVLNGNVKWLGEYFECRDIRAPPKPYEDVGGFQGKYCTLQIPLKLGNVSLPLSTAVCLPDSCDPSGPIFGLSQNINLTDHLPSYNEDFDSLFNGTTISCQSTAPRKLTTGAIVVICLISIFASLSVIGSLITVCEYYLKINAEKDTTCGGIAYDKISVNSDVDKLSNRGSNVLPDWLEKCKPFFNCFCIFTNGEKILNTTSTEGQLPCLHGIRFLSMSWVILCHGYMFGVGSIRNTADIASLFDSWTFQVVLNGFYSVDAFFVLSGFLVAYLFFQQASKIGGKIPWLYFYIHRFIRLTPVYMMVMAFYTTLMSHLGSGPLWEIKDTDPNCQTSWWWNILYINNFQASGDQCMGWAWYLANDMQFYVISPLFLVTLFRWPKIGYSLIALFLSITFLANFVLTYEYNLLTGLANVVEQVDKSDILGFMTRWNDFFTKLYFKPYTRMSPYLVGIILAYYLFRRKQNNAGKLNRVTLTVGWIAASSMTLACLFGLYHHKQTIIEASFYNALNRTCFAFGLAWVMFVCIIGQGDVVNSILSWKVWIPLSRLTFCAYLVHPIVQFAYYYSIKRLFVFSHATVVMLHIGFLMISYSAALMTSLIFESPVIRLERLIRNKFMSKRAS</sequence>